<evidence type="ECO:0000259" key="5">
    <source>
        <dbReference type="PROSITE" id="PS50977"/>
    </source>
</evidence>
<evidence type="ECO:0000313" key="8">
    <source>
        <dbReference type="Proteomes" id="UP000056750"/>
    </source>
</evidence>
<dbReference type="PRINTS" id="PR00455">
    <property type="entry name" value="HTHTETR"/>
</dbReference>
<dbReference type="EMBL" id="JAUOQI010000018">
    <property type="protein sequence ID" value="MDO6579328.1"/>
    <property type="molecule type" value="Genomic_DNA"/>
</dbReference>
<reference evidence="7" key="2">
    <citation type="submission" date="2023-07" db="EMBL/GenBank/DDBJ databases">
        <title>Genome content predicts the carbon catabolic preferences of heterotrophic bacteria.</title>
        <authorList>
            <person name="Gralka M."/>
        </authorList>
    </citation>
    <scope>NUCLEOTIDE SEQUENCE</scope>
    <source>
        <strain evidence="7">F2M12</strain>
    </source>
</reference>
<feature type="DNA-binding region" description="H-T-H motif" evidence="4">
    <location>
        <begin position="28"/>
        <end position="47"/>
    </location>
</feature>
<organism evidence="7 9">
    <name type="scientific">Alteromonas stellipolaris</name>
    <dbReference type="NCBI Taxonomy" id="233316"/>
    <lineage>
        <taxon>Bacteria</taxon>
        <taxon>Pseudomonadati</taxon>
        <taxon>Pseudomonadota</taxon>
        <taxon>Gammaproteobacteria</taxon>
        <taxon>Alteromonadales</taxon>
        <taxon>Alteromonadaceae</taxon>
        <taxon>Alteromonas/Salinimonas group</taxon>
        <taxon>Alteromonas</taxon>
    </lineage>
</organism>
<gene>
    <name evidence="6" type="ORF">AVL57_08055</name>
    <name evidence="7" type="ORF">Q4527_18165</name>
</gene>
<evidence type="ECO:0000313" key="6">
    <source>
        <dbReference type="EMBL" id="AMJ73939.1"/>
    </source>
</evidence>
<dbReference type="KEGG" id="asq:AVL57_08055"/>
<dbReference type="Proteomes" id="UP000056750">
    <property type="component" value="Chromosome"/>
</dbReference>
<dbReference type="InterPro" id="IPR009057">
    <property type="entry name" value="Homeodomain-like_sf"/>
</dbReference>
<evidence type="ECO:0000313" key="7">
    <source>
        <dbReference type="EMBL" id="MDO6579328.1"/>
    </source>
</evidence>
<dbReference type="EMBL" id="CP013926">
    <property type="protein sequence ID" value="AMJ73939.1"/>
    <property type="molecule type" value="Genomic_DNA"/>
</dbReference>
<dbReference type="RefSeq" id="WP_057792392.1">
    <property type="nucleotide sequence ID" value="NZ_CAXIBE010000018.1"/>
</dbReference>
<dbReference type="InterPro" id="IPR001647">
    <property type="entry name" value="HTH_TetR"/>
</dbReference>
<name>A0AAW7Z7H6_9ALTE</name>
<keyword evidence="1" id="KW-0805">Transcription regulation</keyword>
<keyword evidence="3" id="KW-0804">Transcription</keyword>
<sequence>MAKAQFDKNSILDKTIMLFWQQGYHGTSMQDVTSTTGLKPGSLYNSFGNKEQLFIASLDRYAQRSADKMKRAMAHGAGEGIIMLLTDMVAARGQKDYTQKEYASCFIIKTQLELTSTEPKLAELAGSCLSRTKAQYKLAIASEYGEALSEVYATSVMMAIFGIRVYGYQQPNEADVLESLRLSLPWLPWKKH</sequence>
<dbReference type="PANTHER" id="PTHR47506">
    <property type="entry name" value="TRANSCRIPTIONAL REGULATORY PROTEIN"/>
    <property type="match status" value="1"/>
</dbReference>
<reference evidence="6 8" key="1">
    <citation type="submission" date="2015-12" db="EMBL/GenBank/DDBJ databases">
        <title>Intraspecies pangenome expansion in the marine bacterium Alteromonas.</title>
        <authorList>
            <person name="Lopez-Perez M."/>
            <person name="Rodriguez-Valera F."/>
        </authorList>
    </citation>
    <scope>NUCLEOTIDE SEQUENCE [LARGE SCALE GENOMIC DNA]</scope>
    <source>
        <strain evidence="6 8">LMG 21861</strain>
    </source>
</reference>
<dbReference type="AlphaFoldDB" id="A0AAW7Z7H6"/>
<dbReference type="GO" id="GO:0003677">
    <property type="term" value="F:DNA binding"/>
    <property type="evidence" value="ECO:0007669"/>
    <property type="project" value="UniProtKB-UniRule"/>
</dbReference>
<dbReference type="Proteomes" id="UP001170717">
    <property type="component" value="Unassembled WGS sequence"/>
</dbReference>
<evidence type="ECO:0000313" key="9">
    <source>
        <dbReference type="Proteomes" id="UP001170717"/>
    </source>
</evidence>
<evidence type="ECO:0000256" key="1">
    <source>
        <dbReference type="ARBA" id="ARBA00023015"/>
    </source>
</evidence>
<evidence type="ECO:0000256" key="2">
    <source>
        <dbReference type="ARBA" id="ARBA00023125"/>
    </source>
</evidence>
<keyword evidence="2 4" id="KW-0238">DNA-binding</keyword>
<evidence type="ECO:0000256" key="4">
    <source>
        <dbReference type="PROSITE-ProRule" id="PRU00335"/>
    </source>
</evidence>
<feature type="domain" description="HTH tetR-type" evidence="5">
    <location>
        <begin position="5"/>
        <end position="65"/>
    </location>
</feature>
<protein>
    <submittedName>
        <fullName evidence="7">TetR/AcrR family transcriptional regulator</fullName>
    </submittedName>
</protein>
<dbReference type="SUPFAM" id="SSF46689">
    <property type="entry name" value="Homeodomain-like"/>
    <property type="match status" value="1"/>
</dbReference>
<accession>A0AAW7Z7H6</accession>
<proteinExistence type="predicted"/>
<evidence type="ECO:0000256" key="3">
    <source>
        <dbReference type="ARBA" id="ARBA00023163"/>
    </source>
</evidence>
<dbReference type="Gene3D" id="1.10.357.10">
    <property type="entry name" value="Tetracycline Repressor, domain 2"/>
    <property type="match status" value="1"/>
</dbReference>
<dbReference type="Pfam" id="PF00440">
    <property type="entry name" value="TetR_N"/>
    <property type="match status" value="1"/>
</dbReference>
<keyword evidence="8" id="KW-1185">Reference proteome</keyword>
<dbReference type="PROSITE" id="PS50977">
    <property type="entry name" value="HTH_TETR_2"/>
    <property type="match status" value="1"/>
</dbReference>
<dbReference type="PANTHER" id="PTHR47506:SF1">
    <property type="entry name" value="HTH-TYPE TRANSCRIPTIONAL REGULATOR YJDC"/>
    <property type="match status" value="1"/>
</dbReference>